<sequence>MPKQPGTHAFRALLKSLKEKQQGEVEQDPGDAGSQLSQKEKQLQNLAAARAAKAAKAAKAKAASREGESTSSQESFADFPVLTFGSKMQQQLAQSVAKLMGQLRKQESSSTKESFRYIFQEKRPVTGLAAEAGHRAVGRRAFTSFLQEAACFVVLFASYLVGSMLTGLGALVAEGLKDFGDQCLFNIGLVTTDKYGANLKCEQTMGPKGINSANSHYTCDIHKLATCQSKTLKLTDGHISAQIAAAICFSEAGSTRALRKSLLKVLSTKLYVCFGVCPRDEFALAYRQKVLDTFLPQCDWDEESGDLPDQTRKRKIQQQRLCVQYFFHSDLQDKDQIFFWTTHWGLEKKEVLQVMEEFLVPYLLPCKPPIFSRSRWNGFQGALRWFGLLEMCHGLLKPTLQDYLGDRAVPLPVPVAEAEAPQALHPLTLGQEGQEDEQRDASEQHVQEMNLATGDLDWKAFRLQMQQKVRLWMHEPIGPALAVMATAVDALCYFFNCMLDMGSKEWERSQQAEVAQGKPRTYPVLEAARGTLLQKFRAEINKHFHERMALITRDDHLRQFQVLLFRMLSISMCSVEFYVGTAWHTYPVQLFSSLDGHHQVLRDKECMWCPLTKLLASTYSTEQELSGVEAQSILRCVASIFELDIADLESRHATTRRVTAIHSIQTHSPDLALLNADWVCRNNVIDRASSRVKSTCSTKEGAKERPQDKEKSYRANAWNAFMSDRCTQKIAKGEDMAKLKREYRLLSQEEKQFYQSMAEVAKCAAERGMKPYAPVRLNSSPSDAMDDGGTLAPLGTLVEATSAVGTTEEVAAQALVLACDEVQNLLAGSNAEYRRVTRRLASFTEVADRSIEQFHQDESCLQRPKQCCPAAFSRSVPSLDGLHSFRLHMPADDFGEEWKNMNDLYIHDEQVPINPGDRAKTQSLCNQLGLCVCQDDGQKALRFQQQLAFFLRHDFTPKRKRKQRDGSAPEPLSAAETLKQSTLKRNRQLLSEAFVVLRLQPAISTLPDDYEPPTERSVVHNSWTELAMKELGLDLSGSSRATSAADALWLHVGHVNFSSWYMGLLELNHVSGPDETGYIRLHVSNPAKASHSVRAFAQNINFDTTWQVSCYTIVSNSSQLTLEEMSPYWVEVQEFQDVGNKRGEKMEAIKKRQTGSSAKKRKPAAEPSKAPKAKKARPLEGGEKAPEAEAGAEAEETAAEEPVLPATAELEDVAANHVLLDESDDSDGHSFGSSVCSLLQAFESESEAAGSDLEKSGPVQKIETKERAKHIVSGPRAAPVPTSGVDFSYHGELRYNSEQNHIMACCSRHGIECRKVRTTKPSADGASSRTGLKIGQGRPLGLLAAWLKVAENHDTAASHKDNFVTLCITRAERQAARNEFMAIPGASRIADNERARYDFEDDEPLEMR</sequence>
<proteinExistence type="predicted"/>
<accession>A0ABP0J315</accession>
<evidence type="ECO:0000313" key="4">
    <source>
        <dbReference type="Proteomes" id="UP001642484"/>
    </source>
</evidence>
<organism evidence="3 4">
    <name type="scientific">Durusdinium trenchii</name>
    <dbReference type="NCBI Taxonomy" id="1381693"/>
    <lineage>
        <taxon>Eukaryota</taxon>
        <taxon>Sar</taxon>
        <taxon>Alveolata</taxon>
        <taxon>Dinophyceae</taxon>
        <taxon>Suessiales</taxon>
        <taxon>Symbiodiniaceae</taxon>
        <taxon>Durusdinium</taxon>
    </lineage>
</organism>
<evidence type="ECO:0000313" key="3">
    <source>
        <dbReference type="EMBL" id="CAK9008737.1"/>
    </source>
</evidence>
<keyword evidence="2" id="KW-0472">Membrane</keyword>
<feature type="region of interest" description="Disordered" evidence="1">
    <location>
        <begin position="958"/>
        <end position="979"/>
    </location>
</feature>
<feature type="region of interest" description="Disordered" evidence="1">
    <location>
        <begin position="15"/>
        <end position="50"/>
    </location>
</feature>
<keyword evidence="2" id="KW-0812">Transmembrane</keyword>
<gene>
    <name evidence="3" type="ORF">CCMP2556_LOCUS9368</name>
</gene>
<dbReference type="EMBL" id="CAXAMN010004336">
    <property type="protein sequence ID" value="CAK9008737.1"/>
    <property type="molecule type" value="Genomic_DNA"/>
</dbReference>
<protein>
    <submittedName>
        <fullName evidence="3">Uncharacterized protein</fullName>
    </submittedName>
</protein>
<feature type="compositionally biased region" description="Acidic residues" evidence="1">
    <location>
        <begin position="1190"/>
        <end position="1199"/>
    </location>
</feature>
<evidence type="ECO:0000256" key="2">
    <source>
        <dbReference type="SAM" id="Phobius"/>
    </source>
</evidence>
<feature type="transmembrane region" description="Helical" evidence="2">
    <location>
        <begin position="149"/>
        <end position="173"/>
    </location>
</feature>
<feature type="compositionally biased region" description="Basic and acidic residues" evidence="1">
    <location>
        <begin position="1177"/>
        <end position="1187"/>
    </location>
</feature>
<feature type="region of interest" description="Disordered" evidence="1">
    <location>
        <begin position="1150"/>
        <end position="1201"/>
    </location>
</feature>
<keyword evidence="2" id="KW-1133">Transmembrane helix</keyword>
<keyword evidence="4" id="KW-1185">Reference proteome</keyword>
<dbReference type="Proteomes" id="UP001642484">
    <property type="component" value="Unassembled WGS sequence"/>
</dbReference>
<name>A0ABP0J315_9DINO</name>
<reference evidence="3 4" key="1">
    <citation type="submission" date="2024-02" db="EMBL/GenBank/DDBJ databases">
        <authorList>
            <person name="Chen Y."/>
            <person name="Shah S."/>
            <person name="Dougan E. K."/>
            <person name="Thang M."/>
            <person name="Chan C."/>
        </authorList>
    </citation>
    <scope>NUCLEOTIDE SEQUENCE [LARGE SCALE GENOMIC DNA]</scope>
</reference>
<evidence type="ECO:0000256" key="1">
    <source>
        <dbReference type="SAM" id="MobiDB-lite"/>
    </source>
</evidence>
<comment type="caution">
    <text evidence="3">The sequence shown here is derived from an EMBL/GenBank/DDBJ whole genome shotgun (WGS) entry which is preliminary data.</text>
</comment>